<evidence type="ECO:0000256" key="4">
    <source>
        <dbReference type="ARBA" id="ARBA00022840"/>
    </source>
</evidence>
<keyword evidence="4 6" id="KW-0067">ATP-binding</keyword>
<evidence type="ECO:0000256" key="1">
    <source>
        <dbReference type="ARBA" id="ARBA00022679"/>
    </source>
</evidence>
<protein>
    <submittedName>
        <fullName evidence="9">Serine/threonine protein kinase</fullName>
    </submittedName>
</protein>
<feature type="binding site" evidence="6">
    <location>
        <position position="101"/>
    </location>
    <ligand>
        <name>ATP</name>
        <dbReference type="ChEBI" id="CHEBI:30616"/>
    </ligand>
</feature>
<dbReference type="PROSITE" id="PS00107">
    <property type="entry name" value="PROTEIN_KINASE_ATP"/>
    <property type="match status" value="1"/>
</dbReference>
<dbReference type="RefSeq" id="WP_012829226.1">
    <property type="nucleotide sequence ID" value="NC_013440.1"/>
</dbReference>
<keyword evidence="10" id="KW-1185">Reference proteome</keyword>
<dbReference type="Gene3D" id="1.25.40.10">
    <property type="entry name" value="Tetratricopeptide repeat domain"/>
    <property type="match status" value="1"/>
</dbReference>
<evidence type="ECO:0000256" key="3">
    <source>
        <dbReference type="ARBA" id="ARBA00022777"/>
    </source>
</evidence>
<dbReference type="HOGENOM" id="CLU_009368_0_0_7"/>
<dbReference type="InterPro" id="IPR008271">
    <property type="entry name" value="Ser/Thr_kinase_AS"/>
</dbReference>
<name>D0LKQ8_HALO1</name>
<dbReference type="InterPro" id="IPR000719">
    <property type="entry name" value="Prot_kinase_dom"/>
</dbReference>
<dbReference type="SUPFAM" id="SSF56112">
    <property type="entry name" value="Protein kinase-like (PK-like)"/>
    <property type="match status" value="1"/>
</dbReference>
<dbReference type="Pfam" id="PF00069">
    <property type="entry name" value="Pkinase"/>
    <property type="match status" value="1"/>
</dbReference>
<dbReference type="SUPFAM" id="SSF48452">
    <property type="entry name" value="TPR-like"/>
    <property type="match status" value="1"/>
</dbReference>
<dbReference type="PROSITE" id="PS00108">
    <property type="entry name" value="PROTEIN_KINASE_ST"/>
    <property type="match status" value="1"/>
</dbReference>
<accession>D0LKQ8</accession>
<dbReference type="eggNOG" id="COG0515">
    <property type="taxonomic scope" value="Bacteria"/>
</dbReference>
<dbReference type="InterPro" id="IPR011990">
    <property type="entry name" value="TPR-like_helical_dom_sf"/>
</dbReference>
<keyword evidence="9" id="KW-0723">Serine/threonine-protein kinase</keyword>
<evidence type="ECO:0000256" key="7">
    <source>
        <dbReference type="SAM" id="MobiDB-lite"/>
    </source>
</evidence>
<dbReference type="AlphaFoldDB" id="D0LKQ8"/>
<feature type="region of interest" description="Disordered" evidence="7">
    <location>
        <begin position="276"/>
        <end position="296"/>
    </location>
</feature>
<feature type="repeat" description="TPR" evidence="5">
    <location>
        <begin position="699"/>
        <end position="732"/>
    </location>
</feature>
<evidence type="ECO:0000256" key="5">
    <source>
        <dbReference type="PROSITE-ProRule" id="PRU00339"/>
    </source>
</evidence>
<dbReference type="STRING" id="502025.Hoch_4130"/>
<organism evidence="9 10">
    <name type="scientific">Haliangium ochraceum (strain DSM 14365 / JCM 11303 / SMP-2)</name>
    <dbReference type="NCBI Taxonomy" id="502025"/>
    <lineage>
        <taxon>Bacteria</taxon>
        <taxon>Pseudomonadati</taxon>
        <taxon>Myxococcota</taxon>
        <taxon>Polyangia</taxon>
        <taxon>Haliangiales</taxon>
        <taxon>Kofleriaceae</taxon>
        <taxon>Haliangium</taxon>
    </lineage>
</organism>
<keyword evidence="3 9" id="KW-0418">Kinase</keyword>
<keyword evidence="5" id="KW-0802">TPR repeat</keyword>
<dbReference type="EMBL" id="CP001804">
    <property type="protein sequence ID" value="ACY16628.1"/>
    <property type="molecule type" value="Genomic_DNA"/>
</dbReference>
<dbReference type="Gene3D" id="1.10.510.10">
    <property type="entry name" value="Transferase(Phosphotransferase) domain 1"/>
    <property type="match status" value="1"/>
</dbReference>
<keyword evidence="1" id="KW-0808">Transferase</keyword>
<dbReference type="PROSITE" id="PS50011">
    <property type="entry name" value="PROTEIN_KINASE_DOM"/>
    <property type="match status" value="1"/>
</dbReference>
<dbReference type="PANTHER" id="PTHR43289:SF6">
    <property type="entry name" value="SERINE_THREONINE-PROTEIN KINASE NEKL-3"/>
    <property type="match status" value="1"/>
</dbReference>
<dbReference type="SMART" id="SM00028">
    <property type="entry name" value="TPR"/>
    <property type="match status" value="4"/>
</dbReference>
<dbReference type="InterPro" id="IPR011009">
    <property type="entry name" value="Kinase-like_dom_sf"/>
</dbReference>
<dbReference type="InterPro" id="IPR019734">
    <property type="entry name" value="TPR_rpt"/>
</dbReference>
<dbReference type="PANTHER" id="PTHR43289">
    <property type="entry name" value="MITOGEN-ACTIVATED PROTEIN KINASE KINASE KINASE 20-RELATED"/>
    <property type="match status" value="1"/>
</dbReference>
<evidence type="ECO:0000259" key="8">
    <source>
        <dbReference type="PROSITE" id="PS50011"/>
    </source>
</evidence>
<keyword evidence="2 6" id="KW-0547">Nucleotide-binding</keyword>
<proteinExistence type="predicted"/>
<dbReference type="PROSITE" id="PS50005">
    <property type="entry name" value="TPR"/>
    <property type="match status" value="1"/>
</dbReference>
<evidence type="ECO:0000256" key="2">
    <source>
        <dbReference type="ARBA" id="ARBA00022741"/>
    </source>
</evidence>
<feature type="domain" description="Protein kinase" evidence="8">
    <location>
        <begin position="72"/>
        <end position="403"/>
    </location>
</feature>
<dbReference type="InterPro" id="IPR017441">
    <property type="entry name" value="Protein_kinase_ATP_BS"/>
</dbReference>
<dbReference type="Proteomes" id="UP000001880">
    <property type="component" value="Chromosome"/>
</dbReference>
<dbReference type="CDD" id="cd14014">
    <property type="entry name" value="STKc_PknB_like"/>
    <property type="match status" value="1"/>
</dbReference>
<evidence type="ECO:0000256" key="6">
    <source>
        <dbReference type="PROSITE-ProRule" id="PRU10141"/>
    </source>
</evidence>
<gene>
    <name evidence="9" type="ordered locus">Hoch_4130</name>
</gene>
<evidence type="ECO:0000313" key="10">
    <source>
        <dbReference type="Proteomes" id="UP000001880"/>
    </source>
</evidence>
<dbReference type="Gene3D" id="3.30.200.20">
    <property type="entry name" value="Phosphorylase Kinase, domain 1"/>
    <property type="match status" value="1"/>
</dbReference>
<sequence length="1005" mass="106782">MGAESTPPEASPPDDAFGNAATLSMDGDTVSLAMEAPEHADADDDLGRAQVRARLQEKLFGVAAAPVRLGRFVLMDSLGEGGMGVVYSAYDPDLDRRVALKLLRTELSRVSPTASARLMREAQALARLSHPHVVPVYEVGVIDGQVFIVMEFVVGQTLREWAAAEGRTWRQVLDAYRQAGQGLAAAHAVGLVHRDFKPDNVLVGEDGRIRVLDFGLAREPDDPGDDEPDTAADELRGAEFAARDLASDDVATEDIAAAARAQPSLVDVEGVTPTASMVSGSRPASVPGPGRLSTPLTRTGAILGTPAYMPIEQFDGAKVGPASDQFSFCVSLFEALYGERPFAGDTLGALRAAIETGAITPPRGSAVPRWLLPILCRGLSPAAEDRYPSMEALLTELGRDPARRRRLLLMGALAAVLLGVSALSLARAWTAAPDTCSGAARELAEVWSPERERALAEVFSGRAYAEEAWPRIARGLDGYAAAWATMHEQACRAHQRGEQSGAMLDKRMACLERRKGALGSAVDVLFESEAVSLERAVELTQKLPRLDYCADSDALAAVVPPPEDPAAAARVDELRQRLSRASALEDAGRYDDALALGEELQSQSDELGYGPLRAEVALLRGRILAANWGARSRAAEPLRQATTLGLAAGMYELGVESLARSIFVEGAGDGGGALGEVLRPVYLAEALLAHVPDPTFVRALLRNNVGVVYLAHGQREPAREAFERALRAKRGAPPGTYLELAAVPTNLALVSEQPAAQVALLETAAGELERALGGAHPRTLEARLVQAHYLRDAAVARALVSDTCALYERYHPELASRLADCLAYLGALALETGAPAQARTALERAAALFDGTRVWLPAQARAQALLLAGEAEAALRAADEAAGAIADAPERWWTAQSLAEVRLIEGQSLIALGRPGAAIAPLQQALTALGQVVEIHGGVDPMRALARTRLALATALWDAPGAQRERERARALLAEAEAWYRQSDPENAAARDGFAQWRAARGLSD</sequence>
<dbReference type="GO" id="GO:0004674">
    <property type="term" value="F:protein serine/threonine kinase activity"/>
    <property type="evidence" value="ECO:0007669"/>
    <property type="project" value="UniProtKB-KW"/>
</dbReference>
<reference evidence="9 10" key="1">
    <citation type="journal article" date="2010" name="Stand. Genomic Sci.">
        <title>Complete genome sequence of Haliangium ochraceum type strain (SMP-2).</title>
        <authorList>
            <consortium name="US DOE Joint Genome Institute (JGI-PGF)"/>
            <person name="Ivanova N."/>
            <person name="Daum C."/>
            <person name="Lang E."/>
            <person name="Abt B."/>
            <person name="Kopitz M."/>
            <person name="Saunders E."/>
            <person name="Lapidus A."/>
            <person name="Lucas S."/>
            <person name="Glavina Del Rio T."/>
            <person name="Nolan M."/>
            <person name="Tice H."/>
            <person name="Copeland A."/>
            <person name="Cheng J.F."/>
            <person name="Chen F."/>
            <person name="Bruce D."/>
            <person name="Goodwin L."/>
            <person name="Pitluck S."/>
            <person name="Mavromatis K."/>
            <person name="Pati A."/>
            <person name="Mikhailova N."/>
            <person name="Chen A."/>
            <person name="Palaniappan K."/>
            <person name="Land M."/>
            <person name="Hauser L."/>
            <person name="Chang Y.J."/>
            <person name="Jeffries C.D."/>
            <person name="Detter J.C."/>
            <person name="Brettin T."/>
            <person name="Rohde M."/>
            <person name="Goker M."/>
            <person name="Bristow J."/>
            <person name="Markowitz V."/>
            <person name="Eisen J.A."/>
            <person name="Hugenholtz P."/>
            <person name="Kyrpides N.C."/>
            <person name="Klenk H.P."/>
        </authorList>
    </citation>
    <scope>NUCLEOTIDE SEQUENCE [LARGE SCALE GENOMIC DNA]</scope>
    <source>
        <strain evidence="10">DSM 14365 / CIP 107738 / JCM 11303 / AJ 13395 / SMP-2</strain>
    </source>
</reference>
<dbReference type="GO" id="GO:0005524">
    <property type="term" value="F:ATP binding"/>
    <property type="evidence" value="ECO:0007669"/>
    <property type="project" value="UniProtKB-UniRule"/>
</dbReference>
<dbReference type="KEGG" id="hoh:Hoch_4130"/>
<evidence type="ECO:0000313" key="9">
    <source>
        <dbReference type="EMBL" id="ACY16628.1"/>
    </source>
</evidence>